<dbReference type="PANTHER" id="PTHR43415:SF3">
    <property type="entry name" value="GNAT-FAMILY ACETYLTRANSFERASE"/>
    <property type="match status" value="1"/>
</dbReference>
<dbReference type="SUPFAM" id="SSF55729">
    <property type="entry name" value="Acyl-CoA N-acyltransferases (Nat)"/>
    <property type="match status" value="1"/>
</dbReference>
<dbReference type="PANTHER" id="PTHR43415">
    <property type="entry name" value="SPERMIDINE N(1)-ACETYLTRANSFERASE"/>
    <property type="match status" value="1"/>
</dbReference>
<sequence length="168" mass="19471">MTQQAPTSHSDTRSISEIRKATFDDAELLLNWRNDEVTRMQAFTQDIIKPDDHRQWLERTLGDPKKVLQIILNEQSEPIGQVRFDISGTVAEITIALGPEYRNRGYGTLALIESSTRFMEHHPEVRRIRARIKETNEVSIKVFKRAGYGDERRDKEVVSLFFAGRKKD</sequence>
<dbReference type="Gene3D" id="3.40.630.30">
    <property type="match status" value="1"/>
</dbReference>
<comment type="caution">
    <text evidence="2">The sequence shown here is derived from an EMBL/GenBank/DDBJ whole genome shotgun (WGS) entry which is preliminary data.</text>
</comment>
<dbReference type="EMBL" id="MHKK01000015">
    <property type="protein sequence ID" value="OGY90210.1"/>
    <property type="molecule type" value="Genomic_DNA"/>
</dbReference>
<feature type="domain" description="N-acetyltransferase" evidence="1">
    <location>
        <begin position="16"/>
        <end position="168"/>
    </location>
</feature>
<evidence type="ECO:0000313" key="3">
    <source>
        <dbReference type="Proteomes" id="UP000177817"/>
    </source>
</evidence>
<name>A0A1G2BPB4_9BACT</name>
<dbReference type="InterPro" id="IPR016181">
    <property type="entry name" value="Acyl_CoA_acyltransferase"/>
</dbReference>
<dbReference type="AlphaFoldDB" id="A0A1G2BPB4"/>
<evidence type="ECO:0000259" key="1">
    <source>
        <dbReference type="PROSITE" id="PS51186"/>
    </source>
</evidence>
<gene>
    <name evidence="2" type="ORF">A2677_04240</name>
</gene>
<organism evidence="2 3">
    <name type="scientific">Candidatus Komeilibacteria bacterium RIFCSPHIGHO2_01_FULL_52_14</name>
    <dbReference type="NCBI Taxonomy" id="1798549"/>
    <lineage>
        <taxon>Bacteria</taxon>
        <taxon>Candidatus Komeiliibacteriota</taxon>
    </lineage>
</organism>
<accession>A0A1G2BPB4</accession>
<dbReference type="PROSITE" id="PS51186">
    <property type="entry name" value="GNAT"/>
    <property type="match status" value="1"/>
</dbReference>
<evidence type="ECO:0000313" key="2">
    <source>
        <dbReference type="EMBL" id="OGY90210.1"/>
    </source>
</evidence>
<dbReference type="GO" id="GO:0016747">
    <property type="term" value="F:acyltransferase activity, transferring groups other than amino-acyl groups"/>
    <property type="evidence" value="ECO:0007669"/>
    <property type="project" value="InterPro"/>
</dbReference>
<dbReference type="InterPro" id="IPR000182">
    <property type="entry name" value="GNAT_dom"/>
</dbReference>
<proteinExistence type="predicted"/>
<dbReference type="Proteomes" id="UP000177817">
    <property type="component" value="Unassembled WGS sequence"/>
</dbReference>
<dbReference type="Pfam" id="PF13302">
    <property type="entry name" value="Acetyltransf_3"/>
    <property type="match status" value="1"/>
</dbReference>
<reference evidence="2 3" key="1">
    <citation type="journal article" date="2016" name="Nat. Commun.">
        <title>Thousands of microbial genomes shed light on interconnected biogeochemical processes in an aquifer system.</title>
        <authorList>
            <person name="Anantharaman K."/>
            <person name="Brown C.T."/>
            <person name="Hug L.A."/>
            <person name="Sharon I."/>
            <person name="Castelle C.J."/>
            <person name="Probst A.J."/>
            <person name="Thomas B.C."/>
            <person name="Singh A."/>
            <person name="Wilkins M.J."/>
            <person name="Karaoz U."/>
            <person name="Brodie E.L."/>
            <person name="Williams K.H."/>
            <person name="Hubbard S.S."/>
            <person name="Banfield J.F."/>
        </authorList>
    </citation>
    <scope>NUCLEOTIDE SEQUENCE [LARGE SCALE GENOMIC DNA]</scope>
</reference>
<protein>
    <recommendedName>
        <fullName evidence="1">N-acetyltransferase domain-containing protein</fullName>
    </recommendedName>
</protein>